<gene>
    <name evidence="1" type="ORF">SAC06_00765</name>
</gene>
<dbReference type="EMBL" id="CP138335">
    <property type="protein sequence ID" value="XBW08123.1"/>
    <property type="molecule type" value="Genomic_DNA"/>
</dbReference>
<dbReference type="Gene3D" id="1.10.3290.10">
    <property type="entry name" value="Fido-like domain"/>
    <property type="match status" value="1"/>
</dbReference>
<dbReference type="InterPro" id="IPR036597">
    <property type="entry name" value="Fido-like_dom_sf"/>
</dbReference>
<accession>A0AAU7V7Y8</accession>
<sequence length="254" mass="26897">MSVDEVHEACAQLRFAEGLRRRWEEARAESAIREACGLALLAGARVSPTQLRAVVVTGRQEGRPGPDLAVALGAWKATWTIVSGLPPLNVRSGLGPAKSSGLSLRQSLAGMQRDYGGYLAEVGLADTAQLTIPRDPTQWGQLLAGLEGDTQPALTLAGRAWAALTVLEPFEVGSELMGILTAKLVLAQRGVEPTAVSVLTALAVEQRARYQLALAELRAGESAEWDQFVADAVVRGCEVGQQVAREVQAGRLAP</sequence>
<dbReference type="KEGG" id="sapp:SAC06_00765"/>
<name>A0AAU7V7Y8_9ACTO</name>
<organism evidence="1">
    <name type="scientific">Scrofimicrobium appendicitidis</name>
    <dbReference type="NCBI Taxonomy" id="3079930"/>
    <lineage>
        <taxon>Bacteria</taxon>
        <taxon>Bacillati</taxon>
        <taxon>Actinomycetota</taxon>
        <taxon>Actinomycetes</taxon>
        <taxon>Actinomycetales</taxon>
        <taxon>Actinomycetaceae</taxon>
        <taxon>Scrofimicrobium</taxon>
    </lineage>
</organism>
<evidence type="ECO:0000313" key="1">
    <source>
        <dbReference type="EMBL" id="XBW08123.1"/>
    </source>
</evidence>
<proteinExistence type="predicted"/>
<dbReference type="AlphaFoldDB" id="A0AAU7V7Y8"/>
<dbReference type="RefSeq" id="WP_350258322.1">
    <property type="nucleotide sequence ID" value="NZ_CP138335.1"/>
</dbReference>
<protein>
    <submittedName>
        <fullName evidence="1">Uncharacterized protein</fullName>
    </submittedName>
</protein>
<reference evidence="1" key="1">
    <citation type="submission" date="2023-11" db="EMBL/GenBank/DDBJ databases">
        <title>Scrofimicrobium hongkongense sp. nov., isolated from a patient with peritonitis.</title>
        <authorList>
            <person name="Lao H.Y."/>
            <person name="Wong A.Y.P."/>
            <person name="Ng T.L."/>
            <person name="Wong R.Y.L."/>
            <person name="Yau M.C.Y."/>
            <person name="Lam J.Y.W."/>
            <person name="Siu G.K.H."/>
        </authorList>
    </citation>
    <scope>NUCLEOTIDE SEQUENCE</scope>
    <source>
        <strain evidence="1">R131</strain>
    </source>
</reference>